<evidence type="ECO:0000256" key="3">
    <source>
        <dbReference type="ARBA" id="ARBA00022801"/>
    </source>
</evidence>
<accession>X1D3K2</accession>
<dbReference type="Gene3D" id="3.40.50.10310">
    <property type="entry name" value="Creatininase"/>
    <property type="match status" value="1"/>
</dbReference>
<evidence type="ECO:0000256" key="1">
    <source>
        <dbReference type="ARBA" id="ARBA00001947"/>
    </source>
</evidence>
<evidence type="ECO:0000256" key="4">
    <source>
        <dbReference type="ARBA" id="ARBA00022833"/>
    </source>
</evidence>
<keyword evidence="4" id="KW-0862">Zinc</keyword>
<evidence type="ECO:0000256" key="2">
    <source>
        <dbReference type="ARBA" id="ARBA00022723"/>
    </source>
</evidence>
<comment type="caution">
    <text evidence="5">The sequence shown here is derived from an EMBL/GenBank/DDBJ whole genome shotgun (WGS) entry which is preliminary data.</text>
</comment>
<dbReference type="NCBIfam" id="NF041098">
    <property type="entry name" value="diketo_inos_hlase_IolN"/>
    <property type="match status" value="1"/>
</dbReference>
<feature type="non-terminal residue" evidence="5">
    <location>
        <position position="243"/>
    </location>
</feature>
<dbReference type="PANTHER" id="PTHR35005:SF1">
    <property type="entry name" value="2-AMINO-5-FORMYLAMINO-6-RIBOSYLAMINOPYRIMIDIN-4(3H)-ONE 5'-MONOPHOSPHATE DEFORMYLASE"/>
    <property type="match status" value="1"/>
</dbReference>
<dbReference type="GO" id="GO:0046872">
    <property type="term" value="F:metal ion binding"/>
    <property type="evidence" value="ECO:0007669"/>
    <property type="project" value="UniProtKB-KW"/>
</dbReference>
<dbReference type="InterPro" id="IPR003785">
    <property type="entry name" value="Creatininase/forma_Hydrolase"/>
</dbReference>
<dbReference type="InterPro" id="IPR024087">
    <property type="entry name" value="Creatininase-like_sf"/>
</dbReference>
<keyword evidence="3" id="KW-0378">Hydrolase</keyword>
<dbReference type="GO" id="GO:0016811">
    <property type="term" value="F:hydrolase activity, acting on carbon-nitrogen (but not peptide) bonds, in linear amides"/>
    <property type="evidence" value="ECO:0007669"/>
    <property type="project" value="TreeGrafter"/>
</dbReference>
<keyword evidence="2" id="KW-0479">Metal-binding</keyword>
<dbReference type="GO" id="GO:0009231">
    <property type="term" value="P:riboflavin biosynthetic process"/>
    <property type="evidence" value="ECO:0007669"/>
    <property type="project" value="TreeGrafter"/>
</dbReference>
<protein>
    <recommendedName>
        <fullName evidence="6">Creatinine amidohydrolase</fullName>
    </recommendedName>
</protein>
<proteinExistence type="predicted"/>
<dbReference type="EMBL" id="BART01024292">
    <property type="protein sequence ID" value="GAH02835.1"/>
    <property type="molecule type" value="Genomic_DNA"/>
</dbReference>
<evidence type="ECO:0000313" key="5">
    <source>
        <dbReference type="EMBL" id="GAH02835.1"/>
    </source>
</evidence>
<name>X1D3K2_9ZZZZ</name>
<reference evidence="5" key="1">
    <citation type="journal article" date="2014" name="Front. Microbiol.">
        <title>High frequency of phylogenetically diverse reductive dehalogenase-homologous genes in deep subseafloor sedimentary metagenomes.</title>
        <authorList>
            <person name="Kawai M."/>
            <person name="Futagami T."/>
            <person name="Toyoda A."/>
            <person name="Takaki Y."/>
            <person name="Nishi S."/>
            <person name="Hori S."/>
            <person name="Arai W."/>
            <person name="Tsubouchi T."/>
            <person name="Morono Y."/>
            <person name="Uchiyama I."/>
            <person name="Ito T."/>
            <person name="Fujiyama A."/>
            <person name="Inagaki F."/>
            <person name="Takami H."/>
        </authorList>
    </citation>
    <scope>NUCLEOTIDE SEQUENCE</scope>
    <source>
        <strain evidence="5">Expedition CK06-06</strain>
    </source>
</reference>
<dbReference type="SUPFAM" id="SSF102215">
    <property type="entry name" value="Creatininase"/>
    <property type="match status" value="1"/>
</dbReference>
<dbReference type="Pfam" id="PF02633">
    <property type="entry name" value="Creatininase"/>
    <property type="match status" value="1"/>
</dbReference>
<sequence length="243" mass="27024">MDKPKGIYLQTMSITEIQERLKNNDVIIVPLGSTENHGGAACIGEDTFLVTRMAELIAEKTGCTVAEPIWYGSHPYHHVGMPGSIIVPEVHFKGMIRAVIAGLWNMGFRKQILLNGHGQEYVIPSAIHEWAKNYQLPAVICNVNWYHAIPEHCMDKEHGGPFDTPFIHADEAETSFSMVLFPEMIKLENATDNKPVGWMPEGHVDKAGNIYQKPIKWYGQVGFGPIEVSAYPEGNVGWPSKGT</sequence>
<comment type="cofactor">
    <cofactor evidence="1">
        <name>Zn(2+)</name>
        <dbReference type="ChEBI" id="CHEBI:29105"/>
    </cofactor>
</comment>
<dbReference type="InterPro" id="IPR049842">
    <property type="entry name" value="Diketo_inos_hlase_IolN"/>
</dbReference>
<organism evidence="5">
    <name type="scientific">marine sediment metagenome</name>
    <dbReference type="NCBI Taxonomy" id="412755"/>
    <lineage>
        <taxon>unclassified sequences</taxon>
        <taxon>metagenomes</taxon>
        <taxon>ecological metagenomes</taxon>
    </lineage>
</organism>
<dbReference type="AlphaFoldDB" id="X1D3K2"/>
<gene>
    <name evidence="5" type="ORF">S01H4_43935</name>
</gene>
<evidence type="ECO:0008006" key="6">
    <source>
        <dbReference type="Google" id="ProtNLM"/>
    </source>
</evidence>
<dbReference type="PANTHER" id="PTHR35005">
    <property type="entry name" value="3-DEHYDRO-SCYLLO-INOSOSE HYDROLASE"/>
    <property type="match status" value="1"/>
</dbReference>